<dbReference type="InterPro" id="IPR036390">
    <property type="entry name" value="WH_DNA-bd_sf"/>
</dbReference>
<proteinExistence type="predicted"/>
<comment type="caution">
    <text evidence="2">The sequence shown here is derived from an EMBL/GenBank/DDBJ whole genome shotgun (WGS) entry which is preliminary data.</text>
</comment>
<organism evidence="2 3">
    <name type="scientific">Pseudomonas lutea</name>
    <dbReference type="NCBI Taxonomy" id="243924"/>
    <lineage>
        <taxon>Bacteria</taxon>
        <taxon>Pseudomonadati</taxon>
        <taxon>Pseudomonadota</taxon>
        <taxon>Gammaproteobacteria</taxon>
        <taxon>Pseudomonadales</taxon>
        <taxon>Pseudomonadaceae</taxon>
        <taxon>Pseudomonas</taxon>
    </lineage>
</organism>
<sequence>MSMSSISTLMQHRPRRKSFPTGSPEAGFYSPVSLQGSRVLPKSAKKRLPGLSEKQAKTFLGTAVERVKTEARERHGKWLRRFDCLHLSGRRTRQERWNSFAAIMGPALARVDLATMVLGYVNDNGEFRLNRQRGLSEDSGISESAVSRVLSSLEEAQYIRRKQRRLFHNGQRWITRTMIILRPRLFIDLGLAHQLAQARTRKKEKRRLQLAEFARRKLQQVRQIAANSQAKQARRRSFQARERLAEELLQNEQRVQANRNIAALICTLHEQNPHLSDDEVRRRVQALR</sequence>
<dbReference type="AlphaFoldDB" id="A0A9X8MHS5"/>
<dbReference type="Proteomes" id="UP000183210">
    <property type="component" value="Unassembled WGS sequence"/>
</dbReference>
<evidence type="ECO:0000313" key="2">
    <source>
        <dbReference type="EMBL" id="SER49009.1"/>
    </source>
</evidence>
<gene>
    <name evidence="2" type="ORF">SAMN05216409_1287</name>
</gene>
<protein>
    <submittedName>
        <fullName evidence="2">Uncharacterized protein</fullName>
    </submittedName>
</protein>
<feature type="region of interest" description="Disordered" evidence="1">
    <location>
        <begin position="1"/>
        <end position="24"/>
    </location>
</feature>
<reference evidence="2 3" key="1">
    <citation type="submission" date="2016-10" db="EMBL/GenBank/DDBJ databases">
        <authorList>
            <person name="Varghese N."/>
            <person name="Submissions S."/>
        </authorList>
    </citation>
    <scope>NUCLEOTIDE SEQUENCE [LARGE SCALE GENOMIC DNA]</scope>
    <source>
        <strain evidence="2 3">LMG 21974</strain>
    </source>
</reference>
<dbReference type="EMBL" id="FOEV01000028">
    <property type="protein sequence ID" value="SER49009.1"/>
    <property type="molecule type" value="Genomic_DNA"/>
</dbReference>
<accession>A0A9X8MHS5</accession>
<name>A0A9X8MHS5_9PSED</name>
<evidence type="ECO:0000256" key="1">
    <source>
        <dbReference type="SAM" id="MobiDB-lite"/>
    </source>
</evidence>
<dbReference type="Gene3D" id="1.10.10.10">
    <property type="entry name" value="Winged helix-like DNA-binding domain superfamily/Winged helix DNA-binding domain"/>
    <property type="match status" value="1"/>
</dbReference>
<dbReference type="InterPro" id="IPR036388">
    <property type="entry name" value="WH-like_DNA-bd_sf"/>
</dbReference>
<dbReference type="RefSeq" id="WP_074830464.1">
    <property type="nucleotide sequence ID" value="NZ_FOEV01000028.1"/>
</dbReference>
<evidence type="ECO:0000313" key="3">
    <source>
        <dbReference type="Proteomes" id="UP000183210"/>
    </source>
</evidence>
<dbReference type="SUPFAM" id="SSF46785">
    <property type="entry name" value="Winged helix' DNA-binding domain"/>
    <property type="match status" value="1"/>
</dbReference>
<dbReference type="GeneID" id="300269766"/>
<feature type="compositionally biased region" description="Polar residues" evidence="1">
    <location>
        <begin position="1"/>
        <end position="10"/>
    </location>
</feature>